<accession>A0A2S2PL03</accession>
<evidence type="ECO:0000256" key="1">
    <source>
        <dbReference type="RuleBase" id="RU363009"/>
    </source>
</evidence>
<protein>
    <recommendedName>
        <fullName evidence="1">MICOS complex subunit MIC13</fullName>
    </recommendedName>
</protein>
<sequence>MSKLNKFISYTIRGALFGATIFGSQELGIWKDGETSREVAKIIIAILTPIAKKAESEMPQQVKLLPSVENLKSTSTACWNKGVYNAGEFVIDVPNKCVCAANKAYQLVEIQVNKSKEN</sequence>
<dbReference type="InterPro" id="IPR026769">
    <property type="entry name" value="Mic13"/>
</dbReference>
<comment type="similarity">
    <text evidence="1">Belongs to the MICOS complex subunit Mic13 family.</text>
</comment>
<dbReference type="GO" id="GO:0061617">
    <property type="term" value="C:MICOS complex"/>
    <property type="evidence" value="ECO:0007669"/>
    <property type="project" value="UniProtKB-UniRule"/>
</dbReference>
<organism evidence="2">
    <name type="scientific">Schizaphis graminum</name>
    <name type="common">Green bug aphid</name>
    <dbReference type="NCBI Taxonomy" id="13262"/>
    <lineage>
        <taxon>Eukaryota</taxon>
        <taxon>Metazoa</taxon>
        <taxon>Ecdysozoa</taxon>
        <taxon>Arthropoda</taxon>
        <taxon>Hexapoda</taxon>
        <taxon>Insecta</taxon>
        <taxon>Pterygota</taxon>
        <taxon>Neoptera</taxon>
        <taxon>Paraneoptera</taxon>
        <taxon>Hemiptera</taxon>
        <taxon>Sternorrhyncha</taxon>
        <taxon>Aphidomorpha</taxon>
        <taxon>Aphidoidea</taxon>
        <taxon>Aphididae</taxon>
        <taxon>Aphidini</taxon>
        <taxon>Schizaphis</taxon>
    </lineage>
</organism>
<dbReference type="EMBL" id="GGMR01017500">
    <property type="protein sequence ID" value="MBY30119.1"/>
    <property type="molecule type" value="Transcribed_RNA"/>
</dbReference>
<comment type="function">
    <text evidence="1">Component of the MICOS complex, a large protein complex of the mitochondrial inner membrane that plays crucial roles in the maintenance of crista junctions, inner membrane architecture, and formation of contact sites to the outer membrane.</text>
</comment>
<proteinExistence type="inferred from homology"/>
<gene>
    <name evidence="2" type="ORF">g.148464</name>
</gene>
<comment type="subunit">
    <text evidence="1">Component of the mitochondrial contact site and cristae organizing system (MICOS) complex.</text>
</comment>
<dbReference type="AlphaFoldDB" id="A0A2S2PL03"/>
<reference evidence="2" key="1">
    <citation type="submission" date="2018-04" db="EMBL/GenBank/DDBJ databases">
        <title>Transcriptome of Schizaphis graminum biotype I.</title>
        <authorList>
            <person name="Scully E.D."/>
            <person name="Geib S.M."/>
            <person name="Palmer N.A."/>
            <person name="Koch K."/>
            <person name="Bradshaw J."/>
            <person name="Heng-Moss T."/>
            <person name="Sarath G."/>
        </authorList>
    </citation>
    <scope>NUCLEOTIDE SEQUENCE</scope>
</reference>
<name>A0A2S2PL03_SCHGA</name>
<keyword evidence="1" id="KW-0472">Membrane</keyword>
<dbReference type="Pfam" id="PF15884">
    <property type="entry name" value="QIL1"/>
    <property type="match status" value="1"/>
</dbReference>
<comment type="subcellular location">
    <subcellularLocation>
        <location evidence="1">Mitochondrion inner membrane</location>
        <topology evidence="1">Single-pass membrane protein</topology>
    </subcellularLocation>
</comment>
<evidence type="ECO:0000313" key="2">
    <source>
        <dbReference type="EMBL" id="MBY30119.1"/>
    </source>
</evidence>
<keyword evidence="1" id="KW-0496">Mitochondrion</keyword>
<keyword evidence="1" id="KW-0999">Mitochondrion inner membrane</keyword>